<evidence type="ECO:0000259" key="9">
    <source>
        <dbReference type="Pfam" id="PF00149"/>
    </source>
</evidence>
<evidence type="ECO:0000313" key="11">
    <source>
        <dbReference type="Proteomes" id="UP000256856"/>
    </source>
</evidence>
<proteinExistence type="inferred from homology"/>
<keyword evidence="4" id="KW-0378">Hydrolase</keyword>
<dbReference type="GO" id="GO:0008803">
    <property type="term" value="F:bis(5'-nucleosyl)-tetraphosphatase (symmetrical) activity"/>
    <property type="evidence" value="ECO:0007669"/>
    <property type="project" value="UniProtKB-EC"/>
</dbReference>
<dbReference type="PIRSF" id="PIRSF000903">
    <property type="entry name" value="B5n-ttraPtase_sm"/>
    <property type="match status" value="1"/>
</dbReference>
<dbReference type="GO" id="GO:0016791">
    <property type="term" value="F:phosphatase activity"/>
    <property type="evidence" value="ECO:0007669"/>
    <property type="project" value="TreeGrafter"/>
</dbReference>
<dbReference type="PANTHER" id="PTHR42850:SF11">
    <property type="entry name" value="BIS(5'-NUCLEOSYL)-TETRAPHOSPHATASE [SYMMETRICAL]"/>
    <property type="match status" value="1"/>
</dbReference>
<dbReference type="AlphaFoldDB" id="A0A346DZB5"/>
<keyword evidence="11" id="KW-1185">Reference proteome</keyword>
<dbReference type="InterPro" id="IPR004843">
    <property type="entry name" value="Calcineurin-like_PHP"/>
</dbReference>
<dbReference type="NCBIfam" id="TIGR00668">
    <property type="entry name" value="apaH"/>
    <property type="match status" value="1"/>
</dbReference>
<evidence type="ECO:0000256" key="6">
    <source>
        <dbReference type="ARBA" id="ARBA00032248"/>
    </source>
</evidence>
<dbReference type="KEGG" id="ppet:C9I82_093"/>
<dbReference type="SUPFAM" id="SSF56300">
    <property type="entry name" value="Metallo-dependent phosphatases"/>
    <property type="match status" value="1"/>
</dbReference>
<dbReference type="RefSeq" id="WP_115955907.1">
    <property type="nucleotide sequence ID" value="NZ_CP028374.1"/>
</dbReference>
<dbReference type="EC" id="3.6.1.41" evidence="3"/>
<sequence length="273" mass="32167">MSNYFVGDIHGCYDELQLLLKKVFFNPDKDILWIAGDLVFKGNKSLDVLRYIRSLGKKARVVLGNNDLLFIAIYLNIIQFKIKENLSSIFLSDDIVDLVNWLRYQPFIQIDKNKKIILSHAGIHPKWDINTLIDYSKSINEILSSSIYDVFLDYIFNGKIIDFLFKSINFEKMNFILNVFTNMRYFLPDGRLELLCKLNPFYAPSHLIPWYLKTNVIPNDYKIIFGHWSSLVNVSLPSNIIFLDYGCCWGGYLTMFRWEDNKFFKIRSFLQNK</sequence>
<dbReference type="NCBIfam" id="NF001204">
    <property type="entry name" value="PRK00166.1"/>
    <property type="match status" value="1"/>
</dbReference>
<organism evidence="10 11">
    <name type="scientific">Candidatus Purcelliella pentastirinorum</name>
    <dbReference type="NCBI Taxonomy" id="472834"/>
    <lineage>
        <taxon>Bacteria</taxon>
        <taxon>Pseudomonadati</taxon>
        <taxon>Pseudomonadota</taxon>
        <taxon>Gammaproteobacteria</taxon>
        <taxon>Enterobacterales</taxon>
        <taxon>Enterobacteriaceae</taxon>
        <taxon>Candidatus Purcelliella</taxon>
    </lineage>
</organism>
<protein>
    <recommendedName>
        <fullName evidence="3">bis(5'-nucleosyl)-tetraphosphatase (symmetrical)</fullName>
        <ecNumber evidence="3">3.6.1.41</ecNumber>
    </recommendedName>
    <alternativeName>
        <fullName evidence="6">Ap4A hydrolase</fullName>
    </alternativeName>
    <alternativeName>
        <fullName evidence="5">Diadenosine 5',5'''-P1,P4-tetraphosphate pyrophosphohydrolase</fullName>
    </alternativeName>
    <alternativeName>
        <fullName evidence="7">Diadenosine tetraphosphatase</fullName>
    </alternativeName>
</protein>
<comment type="similarity">
    <text evidence="2">Belongs to the Ap4A hydrolase family.</text>
</comment>
<gene>
    <name evidence="10" type="ORF">C9I82_093</name>
</gene>
<dbReference type="OrthoDB" id="9807890at2"/>
<dbReference type="PANTHER" id="PTHR42850">
    <property type="entry name" value="METALLOPHOSPHOESTERASE"/>
    <property type="match status" value="1"/>
</dbReference>
<comment type="function">
    <text evidence="1">Hydrolyzes diadenosine 5',5'''-P1,P4-tetraphosphate to yield ADP.</text>
</comment>
<dbReference type="InterPro" id="IPR004617">
    <property type="entry name" value="ApaH"/>
</dbReference>
<accession>A0A346DZB5</accession>
<comment type="catalytic activity">
    <reaction evidence="8">
        <text>P(1),P(4)-bis(5'-adenosyl) tetraphosphate + H2O = 2 ADP + 2 H(+)</text>
        <dbReference type="Rhea" id="RHEA:24252"/>
        <dbReference type="ChEBI" id="CHEBI:15377"/>
        <dbReference type="ChEBI" id="CHEBI:15378"/>
        <dbReference type="ChEBI" id="CHEBI:58141"/>
        <dbReference type="ChEBI" id="CHEBI:456216"/>
        <dbReference type="EC" id="3.6.1.41"/>
    </reaction>
</comment>
<evidence type="ECO:0000256" key="2">
    <source>
        <dbReference type="ARBA" id="ARBA00005419"/>
    </source>
</evidence>
<evidence type="ECO:0000256" key="8">
    <source>
        <dbReference type="ARBA" id="ARBA00049417"/>
    </source>
</evidence>
<dbReference type="Proteomes" id="UP000256856">
    <property type="component" value="Chromosome"/>
</dbReference>
<evidence type="ECO:0000313" key="10">
    <source>
        <dbReference type="EMBL" id="AXN02070.1"/>
    </source>
</evidence>
<dbReference type="InterPro" id="IPR029052">
    <property type="entry name" value="Metallo-depent_PP-like"/>
</dbReference>
<dbReference type="EMBL" id="CP028374">
    <property type="protein sequence ID" value="AXN02070.1"/>
    <property type="molecule type" value="Genomic_DNA"/>
</dbReference>
<dbReference type="GO" id="GO:0005737">
    <property type="term" value="C:cytoplasm"/>
    <property type="evidence" value="ECO:0007669"/>
    <property type="project" value="TreeGrafter"/>
</dbReference>
<feature type="domain" description="Calcineurin-like phosphoesterase" evidence="9">
    <location>
        <begin position="4"/>
        <end position="134"/>
    </location>
</feature>
<dbReference type="InterPro" id="IPR050126">
    <property type="entry name" value="Ap4A_hydrolase"/>
</dbReference>
<name>A0A346DZB5_9ENTR</name>
<evidence type="ECO:0000256" key="1">
    <source>
        <dbReference type="ARBA" id="ARBA00003413"/>
    </source>
</evidence>
<dbReference type="Gene3D" id="3.60.21.10">
    <property type="match status" value="1"/>
</dbReference>
<evidence type="ECO:0000256" key="4">
    <source>
        <dbReference type="ARBA" id="ARBA00022801"/>
    </source>
</evidence>
<dbReference type="Pfam" id="PF00149">
    <property type="entry name" value="Metallophos"/>
    <property type="match status" value="1"/>
</dbReference>
<reference evidence="10 11" key="1">
    <citation type="submission" date="2018-03" db="EMBL/GenBank/DDBJ databases">
        <title>A parallel universe: an anciently diverged bacterial symbiosis in a Hawaiian planthopper (Hemiptera: Cixiidae) reveals rearranged nutritional responsibilities.</title>
        <authorList>
            <person name="Bennett G."/>
            <person name="Mao M."/>
        </authorList>
    </citation>
    <scope>NUCLEOTIDE SEQUENCE [LARGE SCALE GENOMIC DNA]</scope>
    <source>
        <strain evidence="10 11">OLIH</strain>
    </source>
</reference>
<dbReference type="GO" id="GO:0110154">
    <property type="term" value="P:RNA decapping"/>
    <property type="evidence" value="ECO:0007669"/>
    <property type="project" value="TreeGrafter"/>
</dbReference>
<evidence type="ECO:0000256" key="3">
    <source>
        <dbReference type="ARBA" id="ARBA00012506"/>
    </source>
</evidence>
<evidence type="ECO:0000256" key="5">
    <source>
        <dbReference type="ARBA" id="ARBA00031248"/>
    </source>
</evidence>
<evidence type="ECO:0000256" key="7">
    <source>
        <dbReference type="ARBA" id="ARBA00033210"/>
    </source>
</evidence>